<comment type="caution">
    <text evidence="2">The sequence shown here is derived from an EMBL/GenBank/DDBJ whole genome shotgun (WGS) entry which is preliminary data.</text>
</comment>
<keyword evidence="1" id="KW-1133">Transmembrane helix</keyword>
<accession>A0AAD9MWE3</accession>
<feature type="transmembrane region" description="Helical" evidence="1">
    <location>
        <begin position="111"/>
        <end position="136"/>
    </location>
</feature>
<feature type="transmembrane region" description="Helical" evidence="1">
    <location>
        <begin position="156"/>
        <end position="181"/>
    </location>
</feature>
<protein>
    <recommendedName>
        <fullName evidence="4">Transmembrane protein</fullName>
    </recommendedName>
</protein>
<gene>
    <name evidence="2" type="ORF">LSH36_527g01059</name>
</gene>
<feature type="transmembrane region" description="Helical" evidence="1">
    <location>
        <begin position="77"/>
        <end position="99"/>
    </location>
</feature>
<dbReference type="Proteomes" id="UP001208570">
    <property type="component" value="Unassembled WGS sequence"/>
</dbReference>
<evidence type="ECO:0000313" key="3">
    <source>
        <dbReference type="Proteomes" id="UP001208570"/>
    </source>
</evidence>
<evidence type="ECO:0008006" key="4">
    <source>
        <dbReference type="Google" id="ProtNLM"/>
    </source>
</evidence>
<feature type="transmembrane region" description="Helical" evidence="1">
    <location>
        <begin position="16"/>
        <end position="36"/>
    </location>
</feature>
<keyword evidence="1" id="KW-0812">Transmembrane</keyword>
<proteinExistence type="predicted"/>
<name>A0AAD9MWE3_9ANNE</name>
<sequence>MTNFYYASSLFPFSRVFPLGIALVVVGVVSIGFGIVDLIYTMMKFNGVNCNPSLYDRWSCPSVPCDSDSLPYAKAASGLWCGALLAVAGGLVTSLVHATSSTLRVKRDVSAAFTGILSIPLAPIGFILCIVRLYYMNGSFFCTINGNLNVTDYMELIMSIFTLLTLLVGWGLCITILIMLLRRGVITQRTDQQLAGGGPGVAGYNAPVDPGMGSALYPSVNQNYGWRDRSLATYDSQLTGRGYPYLVPGPVDSHFSNYSYPVRAPARKYYTTEPLYSRY</sequence>
<reference evidence="2" key="1">
    <citation type="journal article" date="2023" name="Mol. Biol. Evol.">
        <title>Third-Generation Sequencing Reveals the Adaptive Role of the Epigenome in Three Deep-Sea Polychaetes.</title>
        <authorList>
            <person name="Perez M."/>
            <person name="Aroh O."/>
            <person name="Sun Y."/>
            <person name="Lan Y."/>
            <person name="Juniper S.K."/>
            <person name="Young C.R."/>
            <person name="Angers B."/>
            <person name="Qian P.Y."/>
        </authorList>
    </citation>
    <scope>NUCLEOTIDE SEQUENCE</scope>
    <source>
        <strain evidence="2">P08H-3</strain>
    </source>
</reference>
<dbReference type="EMBL" id="JAODUP010000527">
    <property type="protein sequence ID" value="KAK2147940.1"/>
    <property type="molecule type" value="Genomic_DNA"/>
</dbReference>
<evidence type="ECO:0000313" key="2">
    <source>
        <dbReference type="EMBL" id="KAK2147940.1"/>
    </source>
</evidence>
<keyword evidence="3" id="KW-1185">Reference proteome</keyword>
<evidence type="ECO:0000256" key="1">
    <source>
        <dbReference type="SAM" id="Phobius"/>
    </source>
</evidence>
<organism evidence="2 3">
    <name type="scientific">Paralvinella palmiformis</name>
    <dbReference type="NCBI Taxonomy" id="53620"/>
    <lineage>
        <taxon>Eukaryota</taxon>
        <taxon>Metazoa</taxon>
        <taxon>Spiralia</taxon>
        <taxon>Lophotrochozoa</taxon>
        <taxon>Annelida</taxon>
        <taxon>Polychaeta</taxon>
        <taxon>Sedentaria</taxon>
        <taxon>Canalipalpata</taxon>
        <taxon>Terebellida</taxon>
        <taxon>Terebelliformia</taxon>
        <taxon>Alvinellidae</taxon>
        <taxon>Paralvinella</taxon>
    </lineage>
</organism>
<keyword evidence="1" id="KW-0472">Membrane</keyword>
<dbReference type="AlphaFoldDB" id="A0AAD9MWE3"/>